<sequence>MRTFLAHTARVLCIGAVAAAASLATPASAQTSVDCNETALRDAITNANNAGGGSLSLRPGCTYTLTTPLPDITGRLVIDANRSTITRDTTAPSFTILTVRGSLALDAVTISGGDSPNFIGGGILNHGRLTLTAGNITGNRALVGGGIGTTKSAVTEITSSNIMGNQAIVNGGGISNDATMTVASSRVIDNTAQSLGGGIASRGRLQVLSSNVVENHAGKGGGLANILGTTRVFRSNINDNTADAAPGGILNSGIAVLLESSRVRGNTPTNCAGSLNPVPGCVG</sequence>
<evidence type="ECO:0000256" key="1">
    <source>
        <dbReference type="SAM" id="SignalP"/>
    </source>
</evidence>
<comment type="caution">
    <text evidence="2">The sequence shown here is derived from an EMBL/GenBank/DDBJ whole genome shotgun (WGS) entry which is preliminary data.</text>
</comment>
<protein>
    <submittedName>
        <fullName evidence="2">Uncharacterized protein</fullName>
    </submittedName>
</protein>
<dbReference type="STRING" id="76728.AQ490_10755"/>
<dbReference type="EMBL" id="LLZU01000039">
    <property type="protein sequence ID" value="KRV46391.1"/>
    <property type="molecule type" value="Genomic_DNA"/>
</dbReference>
<proteinExistence type="predicted"/>
<gene>
    <name evidence="2" type="ORF">AQ490_10755</name>
</gene>
<dbReference type="AlphaFoldDB" id="A0A0T6LJX4"/>
<dbReference type="SUPFAM" id="SSF51126">
    <property type="entry name" value="Pectin lyase-like"/>
    <property type="match status" value="1"/>
</dbReference>
<dbReference type="InterPro" id="IPR011050">
    <property type="entry name" value="Pectin_lyase_fold/virulence"/>
</dbReference>
<dbReference type="Proteomes" id="UP000050867">
    <property type="component" value="Unassembled WGS sequence"/>
</dbReference>
<evidence type="ECO:0000313" key="3">
    <source>
        <dbReference type="Proteomes" id="UP000050867"/>
    </source>
</evidence>
<organism evidence="2 3">
    <name type="scientific">Wenjunlia vitaminophila</name>
    <name type="common">Streptomyces vitaminophilus</name>
    <dbReference type="NCBI Taxonomy" id="76728"/>
    <lineage>
        <taxon>Bacteria</taxon>
        <taxon>Bacillati</taxon>
        <taxon>Actinomycetota</taxon>
        <taxon>Actinomycetes</taxon>
        <taxon>Kitasatosporales</taxon>
        <taxon>Streptomycetaceae</taxon>
        <taxon>Wenjunlia</taxon>
    </lineage>
</organism>
<dbReference type="eggNOG" id="COG2931">
    <property type="taxonomic scope" value="Bacteria"/>
</dbReference>
<dbReference type="OrthoDB" id="3523774at2"/>
<dbReference type="RefSeq" id="WP_058032961.1">
    <property type="nucleotide sequence ID" value="NZ_LLZU01000039.1"/>
</dbReference>
<accession>A0A0T6LJX4</accession>
<evidence type="ECO:0000313" key="2">
    <source>
        <dbReference type="EMBL" id="KRV46391.1"/>
    </source>
</evidence>
<reference evidence="2 3" key="1">
    <citation type="submission" date="2015-10" db="EMBL/GenBank/DDBJ databases">
        <title>Draft genome sequence of pyrrolomycin-producing Streptomyces vitaminophilus.</title>
        <authorList>
            <person name="Graham D.E."/>
            <person name="Mahan K.M."/>
            <person name="Klingeman D.M."/>
            <person name="Hettich R.L."/>
            <person name="Parry R.J."/>
        </authorList>
    </citation>
    <scope>NUCLEOTIDE SEQUENCE [LARGE SCALE GENOMIC DNA]</scope>
    <source>
        <strain evidence="2 3">ATCC 31673</strain>
    </source>
</reference>
<keyword evidence="3" id="KW-1185">Reference proteome</keyword>
<feature type="signal peptide" evidence="1">
    <location>
        <begin position="1"/>
        <end position="29"/>
    </location>
</feature>
<name>A0A0T6LJX4_WENVI</name>
<keyword evidence="1" id="KW-0732">Signal</keyword>
<feature type="chain" id="PRO_5006670436" evidence="1">
    <location>
        <begin position="30"/>
        <end position="283"/>
    </location>
</feature>